<gene>
    <name evidence="2" type="ORF">FOZ63_008634</name>
</gene>
<protein>
    <submittedName>
        <fullName evidence="2">Uncharacterized protein</fullName>
    </submittedName>
</protein>
<accession>A0A7J6SDY9</accession>
<dbReference type="EMBL" id="JABANO010018938">
    <property type="protein sequence ID" value="KAF4731027.1"/>
    <property type="molecule type" value="Genomic_DNA"/>
</dbReference>
<keyword evidence="3" id="KW-1185">Reference proteome</keyword>
<feature type="region of interest" description="Disordered" evidence="1">
    <location>
        <begin position="137"/>
        <end position="183"/>
    </location>
</feature>
<evidence type="ECO:0000313" key="2">
    <source>
        <dbReference type="EMBL" id="KAF4731027.1"/>
    </source>
</evidence>
<dbReference type="AlphaFoldDB" id="A0A7J6SDY9"/>
<evidence type="ECO:0000256" key="1">
    <source>
        <dbReference type="SAM" id="MobiDB-lite"/>
    </source>
</evidence>
<evidence type="ECO:0000313" key="3">
    <source>
        <dbReference type="Proteomes" id="UP000553632"/>
    </source>
</evidence>
<organism evidence="2 3">
    <name type="scientific">Perkinsus olseni</name>
    <name type="common">Perkinsus atlanticus</name>
    <dbReference type="NCBI Taxonomy" id="32597"/>
    <lineage>
        <taxon>Eukaryota</taxon>
        <taxon>Sar</taxon>
        <taxon>Alveolata</taxon>
        <taxon>Perkinsozoa</taxon>
        <taxon>Perkinsea</taxon>
        <taxon>Perkinsida</taxon>
        <taxon>Perkinsidae</taxon>
        <taxon>Perkinsus</taxon>
    </lineage>
</organism>
<comment type="caution">
    <text evidence="2">The sequence shown here is derived from an EMBL/GenBank/DDBJ whole genome shotgun (WGS) entry which is preliminary data.</text>
</comment>
<dbReference type="Proteomes" id="UP000553632">
    <property type="component" value="Unassembled WGS sequence"/>
</dbReference>
<name>A0A7J6SDY9_PEROL</name>
<proteinExistence type="predicted"/>
<feature type="region of interest" description="Disordered" evidence="1">
    <location>
        <begin position="49"/>
        <end position="109"/>
    </location>
</feature>
<feature type="compositionally biased region" description="Basic and acidic residues" evidence="1">
    <location>
        <begin position="164"/>
        <end position="175"/>
    </location>
</feature>
<sequence length="200" mass="22093">MDAETLDVLLPAEHAWQLNMKEYAAGMKRLEHRLRRIEATLSGRATTSEVIPAPGMSMPPSVDYSLDESDVSRGEHSEGSQTEVCTSRLEELSPATKEASPMSSTGASSLLGRMGQLENEMLSTQRSLEKLRCLLPSDGEQSEASPLAGRLRPHPRGGNEENEVDLRRLRARSRDSNAALSVPSDMTATLERFRERMARK</sequence>
<reference evidence="2 3" key="1">
    <citation type="submission" date="2020-04" db="EMBL/GenBank/DDBJ databases">
        <title>Perkinsus olseni comparative genomics.</title>
        <authorList>
            <person name="Bogema D.R."/>
        </authorList>
    </citation>
    <scope>NUCLEOTIDE SEQUENCE [LARGE SCALE GENOMIC DNA]</scope>
    <source>
        <strain evidence="2 3">ATCC PRA-207</strain>
    </source>
</reference>